<accession>A0A7J3I6I7</accession>
<evidence type="ECO:0000259" key="1">
    <source>
        <dbReference type="Pfam" id="PF00291"/>
    </source>
</evidence>
<organism evidence="2">
    <name type="scientific">Ignisphaera aggregans</name>
    <dbReference type="NCBI Taxonomy" id="334771"/>
    <lineage>
        <taxon>Archaea</taxon>
        <taxon>Thermoproteota</taxon>
        <taxon>Thermoprotei</taxon>
        <taxon>Desulfurococcales</taxon>
        <taxon>Desulfurococcaceae</taxon>
        <taxon>Ignisphaera</taxon>
    </lineage>
</organism>
<dbReference type="Pfam" id="PF00291">
    <property type="entry name" value="PALP"/>
    <property type="match status" value="1"/>
</dbReference>
<comment type="caution">
    <text evidence="2">The sequence shown here is derived from an EMBL/GenBank/DDBJ whole genome shotgun (WGS) entry which is preliminary data.</text>
</comment>
<sequence>MGGLVGEGFLLKCLHCGYEVQSNTLLQSHCPRCSGVLEVEYSRPVFRVATGEKGLWRYLPLLPPIRSRISLGEGLTPLSRVGRVFIKNERYNPTGSYADRASAIIASYARDLGVERVVAPYVRDFTRSLTYYLLSIGIDVGVAVDSIFSIELDDIVFFSSKDVDVVGKANVRGLFIDYVNPLTIEGLKTIVFEVYEKKIDVEHIVVPAETGLLSISIQKGLRDLQLGGSEFNCEVVAAKVKGFDSPLLRGIHGIRIVEVLEDEVYEAYKKFVSRGFKTKPLAALSYYVAESLGSAVAVVTMGFASPSGGRSMVKRFVMDVLSRKSRLTAYEIWREKPIYTLRAVYKAVKDMEARGELCFDIAARGKRKIKLYRLC</sequence>
<dbReference type="EMBL" id="DTBZ01000059">
    <property type="protein sequence ID" value="HGQ17847.1"/>
    <property type="molecule type" value="Genomic_DNA"/>
</dbReference>
<dbReference type="AlphaFoldDB" id="A0A7J3I6I7"/>
<dbReference type="InterPro" id="IPR036052">
    <property type="entry name" value="TrpB-like_PALP_sf"/>
</dbReference>
<dbReference type="EMBL" id="DTAI01000059">
    <property type="protein sequence ID" value="HGN36282.1"/>
    <property type="molecule type" value="Genomic_DNA"/>
</dbReference>
<dbReference type="SUPFAM" id="SSF53686">
    <property type="entry name" value="Tryptophan synthase beta subunit-like PLP-dependent enzymes"/>
    <property type="match status" value="1"/>
</dbReference>
<proteinExistence type="predicted"/>
<dbReference type="InterPro" id="IPR001926">
    <property type="entry name" value="TrpB-like_PALP"/>
</dbReference>
<feature type="domain" description="Tryptophan synthase beta chain-like PALP" evidence="1">
    <location>
        <begin position="69"/>
        <end position="244"/>
    </location>
</feature>
<protein>
    <recommendedName>
        <fullName evidence="1">Tryptophan synthase beta chain-like PALP domain-containing protein</fullName>
    </recommendedName>
</protein>
<gene>
    <name evidence="2" type="ORF">ENT87_01840</name>
    <name evidence="3" type="ORF">ENU30_02535</name>
</gene>
<reference evidence="2" key="1">
    <citation type="journal article" date="2020" name="mSystems">
        <title>Genome- and Community-Level Interaction Insights into Carbon Utilization and Element Cycling Functions of Hydrothermarchaeota in Hydrothermal Sediment.</title>
        <authorList>
            <person name="Zhou Z."/>
            <person name="Liu Y."/>
            <person name="Xu W."/>
            <person name="Pan J."/>
            <person name="Luo Z.H."/>
            <person name="Li M."/>
        </authorList>
    </citation>
    <scope>NUCLEOTIDE SEQUENCE [LARGE SCALE GENOMIC DNA]</scope>
    <source>
        <strain evidence="2">SpSt-618</strain>
        <strain evidence="3">SpSt-657</strain>
    </source>
</reference>
<name>A0A7J3I6I7_9CREN</name>
<evidence type="ECO:0000313" key="2">
    <source>
        <dbReference type="EMBL" id="HGN36282.1"/>
    </source>
</evidence>
<dbReference type="Gene3D" id="3.40.50.1100">
    <property type="match status" value="1"/>
</dbReference>
<evidence type="ECO:0000313" key="3">
    <source>
        <dbReference type="EMBL" id="HGQ17847.1"/>
    </source>
</evidence>